<evidence type="ECO:0000313" key="2">
    <source>
        <dbReference type="EMBL" id="PWY96638.1"/>
    </source>
</evidence>
<gene>
    <name evidence="2" type="ORF">BO94DRAFT_552221</name>
</gene>
<feature type="compositionally biased region" description="Polar residues" evidence="1">
    <location>
        <begin position="448"/>
        <end position="472"/>
    </location>
</feature>
<dbReference type="STRING" id="1450535.A0A317XGW8"/>
<proteinExistence type="predicted"/>
<organism evidence="2 3">
    <name type="scientific">Aspergillus sclerotioniger CBS 115572</name>
    <dbReference type="NCBI Taxonomy" id="1450535"/>
    <lineage>
        <taxon>Eukaryota</taxon>
        <taxon>Fungi</taxon>
        <taxon>Dikarya</taxon>
        <taxon>Ascomycota</taxon>
        <taxon>Pezizomycotina</taxon>
        <taxon>Eurotiomycetes</taxon>
        <taxon>Eurotiomycetidae</taxon>
        <taxon>Eurotiales</taxon>
        <taxon>Aspergillaceae</taxon>
        <taxon>Aspergillus</taxon>
        <taxon>Aspergillus subgen. Circumdati</taxon>
    </lineage>
</organism>
<feature type="compositionally biased region" description="Acidic residues" evidence="1">
    <location>
        <begin position="407"/>
        <end position="423"/>
    </location>
</feature>
<dbReference type="GeneID" id="37115731"/>
<evidence type="ECO:0000313" key="3">
    <source>
        <dbReference type="Proteomes" id="UP000246702"/>
    </source>
</evidence>
<dbReference type="Proteomes" id="UP000246702">
    <property type="component" value="Unassembled WGS sequence"/>
</dbReference>
<feature type="region of interest" description="Disordered" evidence="1">
    <location>
        <begin position="344"/>
        <end position="472"/>
    </location>
</feature>
<reference evidence="2 3" key="1">
    <citation type="submission" date="2016-12" db="EMBL/GenBank/DDBJ databases">
        <title>The genomes of Aspergillus section Nigri reveals drivers in fungal speciation.</title>
        <authorList>
            <consortium name="DOE Joint Genome Institute"/>
            <person name="Vesth T.C."/>
            <person name="Nybo J."/>
            <person name="Theobald S."/>
            <person name="Brandl J."/>
            <person name="Frisvad J.C."/>
            <person name="Nielsen K.F."/>
            <person name="Lyhne E.K."/>
            <person name="Kogle M.E."/>
            <person name="Kuo A."/>
            <person name="Riley R."/>
            <person name="Clum A."/>
            <person name="Nolan M."/>
            <person name="Lipzen A."/>
            <person name="Salamov A."/>
            <person name="Henrissat B."/>
            <person name="Wiebenga A."/>
            <person name="De Vries R.P."/>
            <person name="Grigoriev I.V."/>
            <person name="Mortensen U.H."/>
            <person name="Andersen M.R."/>
            <person name="Baker S.E."/>
        </authorList>
    </citation>
    <scope>NUCLEOTIDE SEQUENCE [LARGE SCALE GENOMIC DNA]</scope>
    <source>
        <strain evidence="2 3">CBS 115572</strain>
    </source>
</reference>
<keyword evidence="3" id="KW-1185">Reference proteome</keyword>
<sequence length="583" mass="65958">MTSREDSVLAARDSSLFDENDWEEFSLSEVRVLVPGKSRYANLLTASPDNPVQVTGCLDEVEEEQESLVLDPEYLSKRIVLDNVTHFAYGQHNDGEVGFWVAGRAGWFSISPAKGYKPMFNDVVEAIDLLYFLADRHQSKRKRRNWNPSVEYLCEEYVSHTHGICEDADDSAEVFYKHHHFLLSRMLKGEENPQWTSTNIFEHLCEKFSDDYEQIKAQYEGVKEVESEEEAEAQEEEEAEEKEEETSHESDQTGLSKGQADAIYQVILDLKEAGYLAKRQLTLELLTSTLVDRFEIDSAEYAHDLVASRADAILELMDEAKTYNFDWSRKVVYRELKAAGRKSRVQQVTLTPLRPRPSENDGSSGEESEHEDHPRLLRRRVRKSVLRPKSSVATKQTGKRTRSAAADMDDDSDENADAMDEFETPSKVRGHDLVRDPLSTRAKRRTRSILSESVSTYQKTPLQETLQSRNTSVSVADHDTNADASELEIPHGDGVLPDTWVCQVRGCEKVIHKSNSKRGKEMIQDHSLAHADDTKAKIDLVFAEQKLNIGLPVDNLLTRIREMGAFDAELPVDAANGTNGIST</sequence>
<comment type="caution">
    <text evidence="2">The sequence shown here is derived from an EMBL/GenBank/DDBJ whole genome shotgun (WGS) entry which is preliminary data.</text>
</comment>
<feature type="region of interest" description="Disordered" evidence="1">
    <location>
        <begin position="222"/>
        <end position="256"/>
    </location>
</feature>
<feature type="compositionally biased region" description="Basic residues" evidence="1">
    <location>
        <begin position="376"/>
        <end position="386"/>
    </location>
</feature>
<dbReference type="OrthoDB" id="5382953at2759"/>
<dbReference type="RefSeq" id="XP_025473399.1">
    <property type="nucleotide sequence ID" value="XM_025613588.1"/>
</dbReference>
<evidence type="ECO:0008006" key="4">
    <source>
        <dbReference type="Google" id="ProtNLM"/>
    </source>
</evidence>
<accession>A0A317XGW8</accession>
<dbReference type="EMBL" id="MSFK01000001">
    <property type="protein sequence ID" value="PWY96638.1"/>
    <property type="molecule type" value="Genomic_DNA"/>
</dbReference>
<protein>
    <recommendedName>
        <fullName evidence="4">DNA (cytosine-5)-methyltransferase 1 replication foci domain-containing protein</fullName>
    </recommendedName>
</protein>
<dbReference type="AlphaFoldDB" id="A0A317XGW8"/>
<feature type="compositionally biased region" description="Acidic residues" evidence="1">
    <location>
        <begin position="226"/>
        <end position="244"/>
    </location>
</feature>
<evidence type="ECO:0000256" key="1">
    <source>
        <dbReference type="SAM" id="MobiDB-lite"/>
    </source>
</evidence>
<name>A0A317XGW8_9EURO</name>
<feature type="compositionally biased region" description="Basic and acidic residues" evidence="1">
    <location>
        <begin position="424"/>
        <end position="435"/>
    </location>
</feature>